<feature type="signal peptide" evidence="1">
    <location>
        <begin position="1"/>
        <end position="23"/>
    </location>
</feature>
<sequence length="114" mass="12842">MKSFQILTLLLSTSTLLFSAVQAQHFDCSSIMPEEPCMKDPEKCFREWEAASAFPSPPPYVVLKSYSNSLELNITSEERTALTNSLHNINATVLEEDILVPSYNEQDNDLRVSL</sequence>
<evidence type="ECO:0000313" key="2">
    <source>
        <dbReference type="EMBL" id="KAK5955523.1"/>
    </source>
</evidence>
<keyword evidence="1" id="KW-0732">Signal</keyword>
<dbReference type="Proteomes" id="UP001316803">
    <property type="component" value="Unassembled WGS sequence"/>
</dbReference>
<dbReference type="AlphaFoldDB" id="A0AAN8ENU2"/>
<comment type="caution">
    <text evidence="2">The sequence shown here is derived from an EMBL/GenBank/DDBJ whole genome shotgun (WGS) entry which is preliminary data.</text>
</comment>
<dbReference type="EMBL" id="JAKLMC020000006">
    <property type="protein sequence ID" value="KAK5955523.1"/>
    <property type="molecule type" value="Genomic_DNA"/>
</dbReference>
<protein>
    <submittedName>
        <fullName evidence="2">Uncharacterized protein</fullName>
    </submittedName>
</protein>
<keyword evidence="3" id="KW-1185">Reference proteome</keyword>
<accession>A0AAN8ENU2</accession>
<organism evidence="2 3">
    <name type="scientific">Knufia fluminis</name>
    <dbReference type="NCBI Taxonomy" id="191047"/>
    <lineage>
        <taxon>Eukaryota</taxon>
        <taxon>Fungi</taxon>
        <taxon>Dikarya</taxon>
        <taxon>Ascomycota</taxon>
        <taxon>Pezizomycotina</taxon>
        <taxon>Eurotiomycetes</taxon>
        <taxon>Chaetothyriomycetidae</taxon>
        <taxon>Chaetothyriales</taxon>
        <taxon>Trichomeriaceae</taxon>
        <taxon>Knufia</taxon>
    </lineage>
</organism>
<proteinExistence type="predicted"/>
<reference evidence="2 3" key="1">
    <citation type="submission" date="2022-12" db="EMBL/GenBank/DDBJ databases">
        <title>Genomic features and morphological characterization of a novel Knufia sp. strain isolated from spacecraft assembly facility.</title>
        <authorList>
            <person name="Teixeira M."/>
            <person name="Chander A.M."/>
            <person name="Stajich J.E."/>
            <person name="Venkateswaran K."/>
        </authorList>
    </citation>
    <scope>NUCLEOTIDE SEQUENCE [LARGE SCALE GENOMIC DNA]</scope>
    <source>
        <strain evidence="2 3">FJI-L2-BK-P2</strain>
    </source>
</reference>
<evidence type="ECO:0000256" key="1">
    <source>
        <dbReference type="SAM" id="SignalP"/>
    </source>
</evidence>
<feature type="chain" id="PRO_5042993151" evidence="1">
    <location>
        <begin position="24"/>
        <end position="114"/>
    </location>
</feature>
<gene>
    <name evidence="2" type="ORF">OHC33_003163</name>
</gene>
<evidence type="ECO:0000313" key="3">
    <source>
        <dbReference type="Proteomes" id="UP001316803"/>
    </source>
</evidence>
<name>A0AAN8ENU2_9EURO</name>